<dbReference type="STRING" id="1211777.BN77_p10804"/>
<keyword evidence="2" id="KW-1185">Reference proteome</keyword>
<name>K0PS07_9HYPH</name>
<gene>
    <name evidence="1" type="ORF">BN77_p10804</name>
</gene>
<protein>
    <submittedName>
        <fullName evidence="1">Uncharacterized protein</fullName>
    </submittedName>
</protein>
<dbReference type="HOGENOM" id="CLU_2702280_0_0_5"/>
<comment type="caution">
    <text evidence="1">The sequence shown here is derived from an EMBL/GenBank/DDBJ whole genome shotgun (WGS) entry which is preliminary data.</text>
</comment>
<dbReference type="Proteomes" id="UP000009319">
    <property type="component" value="Unassembled WGS sequence"/>
</dbReference>
<organism evidence="1 2">
    <name type="scientific">Rhizobium mesoamericanum STM3625</name>
    <dbReference type="NCBI Taxonomy" id="1211777"/>
    <lineage>
        <taxon>Bacteria</taxon>
        <taxon>Pseudomonadati</taxon>
        <taxon>Pseudomonadota</taxon>
        <taxon>Alphaproteobacteria</taxon>
        <taxon>Hyphomicrobiales</taxon>
        <taxon>Rhizobiaceae</taxon>
        <taxon>Rhizobium/Agrobacterium group</taxon>
        <taxon>Rhizobium</taxon>
    </lineage>
</organism>
<proteinExistence type="predicted"/>
<evidence type="ECO:0000313" key="2">
    <source>
        <dbReference type="Proteomes" id="UP000009319"/>
    </source>
</evidence>
<dbReference type="AlphaFoldDB" id="K0PS07"/>
<reference evidence="1 2" key="1">
    <citation type="journal article" date="2013" name="Genome Announc.">
        <title>Draft Genome Sequence of Rhizobium mesoamericanum STM3625, a Nitrogen-Fixing Symbiont of Mimosa pudica Isolated in French Guiana (South America).</title>
        <authorList>
            <person name="Moulin L."/>
            <person name="Mornico D."/>
            <person name="Melkonian R."/>
            <person name="Klonowska A."/>
        </authorList>
    </citation>
    <scope>NUCLEOTIDE SEQUENCE [LARGE SCALE GENOMIC DNA]</scope>
    <source>
        <strain evidence="1 2">STM3625</strain>
    </source>
</reference>
<accession>K0PS07</accession>
<dbReference type="EMBL" id="CANI01000045">
    <property type="protein sequence ID" value="CCM79521.1"/>
    <property type="molecule type" value="Genomic_DNA"/>
</dbReference>
<sequence>MSFHHFTLAHLFGPKAGKLGGAMLNHWPHTIFPGNRHSIGSGRKYVTVNAVVAAGRSGSQASGELGSRTGHAP</sequence>
<evidence type="ECO:0000313" key="1">
    <source>
        <dbReference type="EMBL" id="CCM79521.1"/>
    </source>
</evidence>